<feature type="compositionally biased region" description="Polar residues" evidence="1">
    <location>
        <begin position="38"/>
        <end position="47"/>
    </location>
</feature>
<accession>A0ABD6DDL2</accession>
<dbReference type="RefSeq" id="WP_256399694.1">
    <property type="nucleotide sequence ID" value="NZ_JANHJR010000002.1"/>
</dbReference>
<evidence type="ECO:0000313" key="3">
    <source>
        <dbReference type="EMBL" id="MFD1644424.1"/>
    </source>
</evidence>
<name>A0ABD6DDL2_9EURY</name>
<dbReference type="EMBL" id="JBHUDO010000001">
    <property type="protein sequence ID" value="MFD1644424.1"/>
    <property type="molecule type" value="Genomic_DNA"/>
</dbReference>
<protein>
    <recommendedName>
        <fullName evidence="2">DUF7979 domain-containing protein</fullName>
    </recommendedName>
</protein>
<organism evidence="3 4">
    <name type="scientific">Haloarchaeobius litoreus</name>
    <dbReference type="NCBI Taxonomy" id="755306"/>
    <lineage>
        <taxon>Archaea</taxon>
        <taxon>Methanobacteriati</taxon>
        <taxon>Methanobacteriota</taxon>
        <taxon>Stenosarchaea group</taxon>
        <taxon>Halobacteria</taxon>
        <taxon>Halobacteriales</taxon>
        <taxon>Halorubellaceae</taxon>
        <taxon>Haloarchaeobius</taxon>
    </lineage>
</organism>
<evidence type="ECO:0000259" key="2">
    <source>
        <dbReference type="Pfam" id="PF25934"/>
    </source>
</evidence>
<dbReference type="Proteomes" id="UP001597034">
    <property type="component" value="Unassembled WGS sequence"/>
</dbReference>
<comment type="caution">
    <text evidence="3">The sequence shown here is derived from an EMBL/GenBank/DDBJ whole genome shotgun (WGS) entry which is preliminary data.</text>
</comment>
<sequence>MNYKENKFKYLGVMLLLIASILGLSYMYATNVMQQPTGENPDTSLLSVEQVESPDNRSVLSFENLTDEQQQEFQKALNASDQTAELPDPVELESIENDRFYIEYEGTLYRFSFPVG</sequence>
<keyword evidence="4" id="KW-1185">Reference proteome</keyword>
<feature type="domain" description="DUF7979" evidence="2">
    <location>
        <begin position="46"/>
        <end position="111"/>
    </location>
</feature>
<evidence type="ECO:0000313" key="4">
    <source>
        <dbReference type="Proteomes" id="UP001597034"/>
    </source>
</evidence>
<evidence type="ECO:0000256" key="1">
    <source>
        <dbReference type="SAM" id="MobiDB-lite"/>
    </source>
</evidence>
<dbReference type="Pfam" id="PF25934">
    <property type="entry name" value="DUF7979"/>
    <property type="match status" value="1"/>
</dbReference>
<reference evidence="3 4" key="1">
    <citation type="journal article" date="2019" name="Int. J. Syst. Evol. Microbiol.">
        <title>The Global Catalogue of Microorganisms (GCM) 10K type strain sequencing project: providing services to taxonomists for standard genome sequencing and annotation.</title>
        <authorList>
            <consortium name="The Broad Institute Genomics Platform"/>
            <consortium name="The Broad Institute Genome Sequencing Center for Infectious Disease"/>
            <person name="Wu L."/>
            <person name="Ma J."/>
        </authorList>
    </citation>
    <scope>NUCLEOTIDE SEQUENCE [LARGE SCALE GENOMIC DNA]</scope>
    <source>
        <strain evidence="3 4">CGMCC 1.10390</strain>
    </source>
</reference>
<gene>
    <name evidence="3" type="ORF">ACFSBL_01895</name>
</gene>
<proteinExistence type="predicted"/>
<dbReference type="AlphaFoldDB" id="A0ABD6DDL2"/>
<feature type="region of interest" description="Disordered" evidence="1">
    <location>
        <begin position="38"/>
        <end position="57"/>
    </location>
</feature>
<dbReference type="InterPro" id="IPR058285">
    <property type="entry name" value="DUF7979"/>
</dbReference>